<proteinExistence type="predicted"/>
<accession>A0A7W6J542</accession>
<dbReference type="EMBL" id="JACIEZ010000002">
    <property type="protein sequence ID" value="MBB4064172.1"/>
    <property type="molecule type" value="Genomic_DNA"/>
</dbReference>
<dbReference type="RefSeq" id="WP_183365409.1">
    <property type="nucleotide sequence ID" value="NZ_JACIEZ010000002.1"/>
</dbReference>
<dbReference type="InterPro" id="IPR045594">
    <property type="entry name" value="DUF6460"/>
</dbReference>
<reference evidence="3 4" key="1">
    <citation type="submission" date="2020-08" db="EMBL/GenBank/DDBJ databases">
        <title>Genomic Encyclopedia of Type Strains, Phase IV (KMG-IV): sequencing the most valuable type-strain genomes for metagenomic binning, comparative biology and taxonomic classification.</title>
        <authorList>
            <person name="Goeker M."/>
        </authorList>
    </citation>
    <scope>NUCLEOTIDE SEQUENCE [LARGE SCALE GENOMIC DNA]</scope>
    <source>
        <strain evidence="3 4">DSM 29853</strain>
    </source>
</reference>
<evidence type="ECO:0000313" key="3">
    <source>
        <dbReference type="EMBL" id="MBB4064172.1"/>
    </source>
</evidence>
<name>A0A7W6J542_9HYPH</name>
<protein>
    <recommendedName>
        <fullName evidence="2">DUF6460 domain-containing protein</fullName>
    </recommendedName>
</protein>
<organism evidence="3 4">
    <name type="scientific">Gellertiella hungarica</name>
    <dbReference type="NCBI Taxonomy" id="1572859"/>
    <lineage>
        <taxon>Bacteria</taxon>
        <taxon>Pseudomonadati</taxon>
        <taxon>Pseudomonadota</taxon>
        <taxon>Alphaproteobacteria</taxon>
        <taxon>Hyphomicrobiales</taxon>
        <taxon>Rhizobiaceae</taxon>
        <taxon>Gellertiella</taxon>
    </lineage>
</organism>
<feature type="domain" description="DUF6460" evidence="2">
    <location>
        <begin position="45"/>
        <end position="75"/>
    </location>
</feature>
<evidence type="ECO:0000259" key="2">
    <source>
        <dbReference type="Pfam" id="PF20061"/>
    </source>
</evidence>
<evidence type="ECO:0000256" key="1">
    <source>
        <dbReference type="SAM" id="Phobius"/>
    </source>
</evidence>
<dbReference type="Pfam" id="PF20061">
    <property type="entry name" value="DUF6460"/>
    <property type="match status" value="1"/>
</dbReference>
<evidence type="ECO:0000313" key="4">
    <source>
        <dbReference type="Proteomes" id="UP000528286"/>
    </source>
</evidence>
<dbReference type="Proteomes" id="UP000528286">
    <property type="component" value="Unassembled WGS sequence"/>
</dbReference>
<comment type="caution">
    <text evidence="3">The sequence shown here is derived from an EMBL/GenBank/DDBJ whole genome shotgun (WGS) entry which is preliminary data.</text>
</comment>
<keyword evidence="1" id="KW-1133">Transmembrane helix</keyword>
<keyword evidence="1" id="KW-0472">Membrane</keyword>
<sequence length="81" mass="8801">MRRIVWGLIKLGLASLLAGWLLGLFGITADTLLEAASLSRQQVADRMADAAAWAAPRLTLGALIVVPVWFFTYLFLPSAED</sequence>
<gene>
    <name evidence="3" type="ORF">GGR23_001349</name>
</gene>
<dbReference type="AlphaFoldDB" id="A0A7W6J542"/>
<keyword evidence="4" id="KW-1185">Reference proteome</keyword>
<keyword evidence="1" id="KW-0812">Transmembrane</keyword>
<feature type="transmembrane region" description="Helical" evidence="1">
    <location>
        <begin position="50"/>
        <end position="76"/>
    </location>
</feature>